<accession>A0A3D2X216</accession>
<dbReference type="PANTHER" id="PTHR37307:SF1">
    <property type="entry name" value="CELL DIVISION PROTEIN WHIA-RELATED"/>
    <property type="match status" value="1"/>
</dbReference>
<evidence type="ECO:0000259" key="7">
    <source>
        <dbReference type="Pfam" id="PF14527"/>
    </source>
</evidence>
<comment type="function">
    <text evidence="4">Involved in cell division and chromosome segregation.</text>
</comment>
<dbReference type="EMBL" id="DPVV01000044">
    <property type="protein sequence ID" value="HCL01026.1"/>
    <property type="molecule type" value="Genomic_DNA"/>
</dbReference>
<evidence type="ECO:0000256" key="2">
    <source>
        <dbReference type="ARBA" id="ARBA00023125"/>
    </source>
</evidence>
<feature type="domain" description="Sporulation transcription regulator WhiA N-terminal" evidence="6">
    <location>
        <begin position="19"/>
        <end position="106"/>
    </location>
</feature>
<evidence type="ECO:0000259" key="5">
    <source>
        <dbReference type="Pfam" id="PF02650"/>
    </source>
</evidence>
<name>A0A3D2X216_9FIRM</name>
<evidence type="ECO:0000313" key="8">
    <source>
        <dbReference type="EMBL" id="HCL01026.1"/>
    </source>
</evidence>
<dbReference type="InterPro" id="IPR027434">
    <property type="entry name" value="Homing_endonucl"/>
</dbReference>
<feature type="domain" description="Sporulation regulator WhiA C-terminal" evidence="5">
    <location>
        <begin position="225"/>
        <end position="308"/>
    </location>
</feature>
<dbReference type="NCBIfam" id="TIGR00647">
    <property type="entry name" value="DNA_bind_WhiA"/>
    <property type="match status" value="1"/>
</dbReference>
<keyword evidence="2 4" id="KW-0238">DNA-binding</keyword>
<dbReference type="HAMAP" id="MF_01420">
    <property type="entry name" value="HTH_type_WhiA"/>
    <property type="match status" value="1"/>
</dbReference>
<dbReference type="Pfam" id="PF14527">
    <property type="entry name" value="LAGLIDADG_WhiA"/>
    <property type="match status" value="1"/>
</dbReference>
<organism evidence="8 9">
    <name type="scientific">Lachnoclostridium phytofermentans</name>
    <dbReference type="NCBI Taxonomy" id="66219"/>
    <lineage>
        <taxon>Bacteria</taxon>
        <taxon>Bacillati</taxon>
        <taxon>Bacillota</taxon>
        <taxon>Clostridia</taxon>
        <taxon>Lachnospirales</taxon>
        <taxon>Lachnospiraceae</taxon>
    </lineage>
</organism>
<evidence type="ECO:0000256" key="4">
    <source>
        <dbReference type="HAMAP-Rule" id="MF_01420"/>
    </source>
</evidence>
<protein>
    <recommendedName>
        <fullName evidence="4">Probable cell division protein WhiA</fullName>
    </recommendedName>
</protein>
<dbReference type="InterPro" id="IPR023054">
    <property type="entry name" value="Sporulation_regulator_WhiA_C"/>
</dbReference>
<gene>
    <name evidence="4 8" type="primary">whiA</name>
    <name evidence="8" type="ORF">DHW61_01140</name>
</gene>
<dbReference type="Pfam" id="PF02650">
    <property type="entry name" value="HTH_WhiA"/>
    <property type="match status" value="1"/>
</dbReference>
<dbReference type="InterPro" id="IPR039518">
    <property type="entry name" value="WhiA_LAGLIDADG_dom"/>
</dbReference>
<dbReference type="Pfam" id="PF10298">
    <property type="entry name" value="WhiA_N"/>
    <property type="match status" value="1"/>
</dbReference>
<proteinExistence type="inferred from homology"/>
<comment type="similarity">
    <text evidence="4">Belongs to the WhiA family.</text>
</comment>
<evidence type="ECO:0000256" key="1">
    <source>
        <dbReference type="ARBA" id="ARBA00022618"/>
    </source>
</evidence>
<dbReference type="GO" id="GO:0043937">
    <property type="term" value="P:regulation of sporulation"/>
    <property type="evidence" value="ECO:0007669"/>
    <property type="project" value="InterPro"/>
</dbReference>
<evidence type="ECO:0000259" key="6">
    <source>
        <dbReference type="Pfam" id="PF10298"/>
    </source>
</evidence>
<reference evidence="8 9" key="1">
    <citation type="journal article" date="2018" name="Nat. Biotechnol.">
        <title>A standardized bacterial taxonomy based on genome phylogeny substantially revises the tree of life.</title>
        <authorList>
            <person name="Parks D.H."/>
            <person name="Chuvochina M."/>
            <person name="Waite D.W."/>
            <person name="Rinke C."/>
            <person name="Skarshewski A."/>
            <person name="Chaumeil P.A."/>
            <person name="Hugenholtz P."/>
        </authorList>
    </citation>
    <scope>NUCLEOTIDE SEQUENCE [LARGE SCALE GENOMIC DNA]</scope>
    <source>
        <strain evidence="8">UBA11728</strain>
    </source>
</reference>
<evidence type="ECO:0000313" key="9">
    <source>
        <dbReference type="Proteomes" id="UP000262969"/>
    </source>
</evidence>
<comment type="caution">
    <text evidence="8">The sequence shown here is derived from an EMBL/GenBank/DDBJ whole genome shotgun (WGS) entry which is preliminary data.</text>
</comment>
<evidence type="ECO:0000256" key="3">
    <source>
        <dbReference type="ARBA" id="ARBA00023306"/>
    </source>
</evidence>
<dbReference type="SUPFAM" id="SSF55608">
    <property type="entry name" value="Homing endonucleases"/>
    <property type="match status" value="1"/>
</dbReference>
<feature type="domain" description="WhiA LAGLIDADG-like" evidence="7">
    <location>
        <begin position="131"/>
        <end position="222"/>
    </location>
</feature>
<dbReference type="Gene3D" id="3.10.28.10">
    <property type="entry name" value="Homing endonucleases"/>
    <property type="match status" value="1"/>
</dbReference>
<dbReference type="InterPro" id="IPR003802">
    <property type="entry name" value="Sporulation_regulator_WhiA"/>
</dbReference>
<sequence length="313" mass="35231">MSFSKDVKEEIAKQISNARHCRLAEIAALLSACGHVIQKDGEIKSIVLQTENIIVARKYFTLLKKTFNINTEILIRKNKAGKNSLLFLLVVKLPKQVSLLYQATKLSLHQEIGDKALVVDPIVVQNTCCKRAFVRGLFLAAGSMSDPEKTYHYEIVFPDSLRANQLQEIINSFLIEAKIVLRKKYYVVYVKEGSQIVDLLNIMEAHTSLMDFENVRILKEMRNSINRQVNCEAANINKTVTAAAKQIDDILFIRDTIGFDNLTEGLEEIAELRISYPESSLKELGAMLNPPIGKSGVNHRLKKLCSIADGLRQ</sequence>
<keyword evidence="1 4" id="KW-0132">Cell division</keyword>
<dbReference type="Proteomes" id="UP000262969">
    <property type="component" value="Unassembled WGS sequence"/>
</dbReference>
<dbReference type="GO" id="GO:0003677">
    <property type="term" value="F:DNA binding"/>
    <property type="evidence" value="ECO:0007669"/>
    <property type="project" value="UniProtKB-UniRule"/>
</dbReference>
<dbReference type="PANTHER" id="PTHR37307">
    <property type="entry name" value="CELL DIVISION PROTEIN WHIA-RELATED"/>
    <property type="match status" value="1"/>
</dbReference>
<dbReference type="AlphaFoldDB" id="A0A3D2X216"/>
<dbReference type="GO" id="GO:0051301">
    <property type="term" value="P:cell division"/>
    <property type="evidence" value="ECO:0007669"/>
    <property type="project" value="UniProtKB-UniRule"/>
</dbReference>
<dbReference type="InterPro" id="IPR018478">
    <property type="entry name" value="Sporu_reg_WhiA_N_dom"/>
</dbReference>
<keyword evidence="3 4" id="KW-0131">Cell cycle</keyword>